<name>A0A9E5DB50_9EURY</name>
<reference evidence="4" key="2">
    <citation type="submission" date="2021-04" db="EMBL/GenBank/DDBJ databases">
        <authorList>
            <person name="Dong X."/>
        </authorList>
    </citation>
    <scope>NUCLEOTIDE SEQUENCE</scope>
    <source>
        <strain evidence="4">LLY</strain>
    </source>
</reference>
<organism evidence="4 5">
    <name type="scientific">Methanococcoides seepicolus</name>
    <dbReference type="NCBI Taxonomy" id="2828780"/>
    <lineage>
        <taxon>Archaea</taxon>
        <taxon>Methanobacteriati</taxon>
        <taxon>Methanobacteriota</taxon>
        <taxon>Stenosarchaea group</taxon>
        <taxon>Methanomicrobia</taxon>
        <taxon>Methanosarcinales</taxon>
        <taxon>Methanosarcinaceae</taxon>
        <taxon>Methanococcoides</taxon>
    </lineage>
</organism>
<proteinExistence type="predicted"/>
<evidence type="ECO:0000313" key="4">
    <source>
        <dbReference type="EMBL" id="MCM1986038.1"/>
    </source>
</evidence>
<evidence type="ECO:0000256" key="2">
    <source>
        <dbReference type="SAM" id="Phobius"/>
    </source>
</evidence>
<dbReference type="EMBL" id="JAGSOI010000008">
    <property type="protein sequence ID" value="MCM1986038.1"/>
    <property type="molecule type" value="Genomic_DNA"/>
</dbReference>
<evidence type="ECO:0000256" key="1">
    <source>
        <dbReference type="SAM" id="MobiDB-lite"/>
    </source>
</evidence>
<feature type="region of interest" description="Disordered" evidence="1">
    <location>
        <begin position="1427"/>
        <end position="1489"/>
    </location>
</feature>
<dbReference type="Proteomes" id="UP001056766">
    <property type="component" value="Unassembled WGS sequence"/>
</dbReference>
<dbReference type="PANTHER" id="PTHR44119:SF4">
    <property type="entry name" value="AEROBIC COBALTOCHELATASE SUBUNIT COBN"/>
    <property type="match status" value="1"/>
</dbReference>
<evidence type="ECO:0000259" key="3">
    <source>
        <dbReference type="Pfam" id="PF02514"/>
    </source>
</evidence>
<accession>A0A9E5DB50</accession>
<feature type="compositionally biased region" description="Low complexity" evidence="1">
    <location>
        <begin position="1434"/>
        <end position="1461"/>
    </location>
</feature>
<dbReference type="Pfam" id="PF02514">
    <property type="entry name" value="CobN-Mg_chel"/>
    <property type="match status" value="1"/>
</dbReference>
<reference evidence="4" key="1">
    <citation type="journal article" date="2021" name="mSystems">
        <title>Bacteria and Archaea Synergistically Convert Glycine Betaine to Biogenic Methane in the Formosa Cold Seep of the South China Sea.</title>
        <authorList>
            <person name="Li L."/>
            <person name="Zhang W."/>
            <person name="Zhang S."/>
            <person name="Song L."/>
            <person name="Sun Q."/>
            <person name="Zhang H."/>
            <person name="Xiang H."/>
            <person name="Dong X."/>
        </authorList>
    </citation>
    <scope>NUCLEOTIDE SEQUENCE</scope>
    <source>
        <strain evidence="4">LLY</strain>
    </source>
</reference>
<feature type="transmembrane region" description="Helical" evidence="2">
    <location>
        <begin position="1517"/>
        <end position="1534"/>
    </location>
</feature>
<comment type="caution">
    <text evidence="4">The sequence shown here is derived from an EMBL/GenBank/DDBJ whole genome shotgun (WGS) entry which is preliminary data.</text>
</comment>
<keyword evidence="2" id="KW-0812">Transmembrane</keyword>
<feature type="domain" description="CobN/magnesium chelatase" evidence="3">
    <location>
        <begin position="282"/>
        <end position="1372"/>
    </location>
</feature>
<keyword evidence="2" id="KW-1133">Transmembrane helix</keyword>
<sequence length="1539" mass="172015">MRNLKHQLLLLSVLILLAFSPVVSAEENQTNVMFVLGTDVNEASLTTMSSHSNITSNLTVTIVNSTETVPAGFNFSNYAVIFIESQSESVVNDWQANLTSNLTTAKDSGSQVIGYNLPSNITVANVDLYSDDCTDIERYWIQGGDTNMESMLKFMGQEFCDAWANETIPEPVVLRPKINITYIMNYHTDNYYLFKVLGERNIITDRFNVTVMDGYEAAANLTDVSDQDFIMLGMISNQLPEFKDALLAAKDNGTQIGIIPMPDPWNVSTINMDDLPHSTMKEYHVNSGYTNMENWIRCIGATLEDAYIEYSPAVSPAIPDHGIYHPDAFPRIFENSTEYLEWYAGNGYNASAPTIGIIASYKIAKEKIYFATDDAIIRNLESKGYNVIYATSKVCSDDVEYFTENGTVLVDSIISLKSFYLNNKNQELGVEYLKSYDVPVIKAVQDGLQTPDEYNASARGLNPSTIPHYVSSPEIDGCIDYIWVAGKVINPNNSKQTYYEPLMSQVDWLCDRAISWANLGRANNADKKVSIIYYNHEGGKSDIGATGLDVSSSFTLLLEQMQAEGYDIGNGTIPNGSEFIDLFIESRNVGSWAPGELEKVVNSGKVTLVPVDEYLSWYNNLPDTVRAEVEATWGEAPGDIMVYKGDFVIPTVQFGNINFMPQPTKAWLSNESLIYHDKSIPPTHQYMAAYFWINNVYDADAIIHFGTHGTQEWLPGKEVGLWRYDYPSIMVADTPVVYPYIMDNVGEGTQAKRRGNAVIIDYLIPSMTEADLYGELATIHEKIHSYEDATSLNDTAMMGHYRNSTIQLYENLSMEHDLDVTPDELRAMTEDDYANFVSNTLHLHLHKLQGALMPYGLHTFGVAPQDEKLVCMVKSMLRSDFIDHIVNVIPKVTGDEEDWRNTASAYATELLNATLLNGTNVSTAQLTVLNLTDSNITADLNLALNYSIALNQTTREISETLHALNAGYIEPGMGNGPIRNPDALPTGRNFYSFDQRKFPDVETTAMGTILANQLVQQYYTTHNETYPNKVAYVLWSMETMRHHGLMEAQIHSLLGVEPVRYRGRVTGFEVIPLEDMNHPRIDVVITSSGLYRDTFPYQLELIDEAVRTVAALNETNETNYVRWNSLIMEDALIASGYNNTTAEAIARSRIFAPAPGTYGPGVSRPVVASDTWDSEDEIADLYLSWMSNIYGQDMWGDNYKDVFRMNLIDVDAAVHSDSSNLFGIFDGDCFYGYLGGLGLTVRSLTGETPDMYVSSQESVDNPQIITLNEACRIELRSRFFNPKWVSGMMEHDYAGARMFSKYTENMWGWEVMTPDMIKDSDWDEIYDIYVTDKYDLGMDDFFDDHNAYAYQSLTARMIETERKDHWDASDEVIQNLVREYVESVVENGVTCCHHTCGNPLLDSYIQGVMSVPGVVSQETAEEYKRLMQEATQRETPSSESSTRSSSSSSSSSSASIVESTSNQTMVNDGGYGTTTDQPTESSQQNTPDNYVEGYEMTKESTTSDSASSSTSFSGADILGSVLVILAVGAITIGFRRRRI</sequence>
<evidence type="ECO:0000313" key="5">
    <source>
        <dbReference type="Proteomes" id="UP001056766"/>
    </source>
</evidence>
<gene>
    <name evidence="4" type="ORF">KDK67_03270</name>
</gene>
<feature type="compositionally biased region" description="Polar residues" evidence="1">
    <location>
        <begin position="1473"/>
        <end position="1488"/>
    </location>
</feature>
<dbReference type="InterPro" id="IPR003672">
    <property type="entry name" value="CobN/Mg_chltase"/>
</dbReference>
<dbReference type="PANTHER" id="PTHR44119">
    <property type="entry name" value="MAGNESIUM-CHELATASE SUBUNIT CHLH, CHLOROPLASTIC"/>
    <property type="match status" value="1"/>
</dbReference>
<keyword evidence="5" id="KW-1185">Reference proteome</keyword>
<keyword evidence="2" id="KW-0472">Membrane</keyword>
<protein>
    <submittedName>
        <fullName evidence="4">Cobaltochelatase subunit CobN</fullName>
    </submittedName>
</protein>
<dbReference type="CDD" id="cd10150">
    <property type="entry name" value="CobN_like"/>
    <property type="match status" value="1"/>
</dbReference>